<dbReference type="PROSITE" id="PS01031">
    <property type="entry name" value="SHSP"/>
    <property type="match status" value="1"/>
</dbReference>
<keyword evidence="6" id="KW-1185">Reference proteome</keyword>
<dbReference type="SUPFAM" id="SSF49764">
    <property type="entry name" value="HSP20-like chaperones"/>
    <property type="match status" value="1"/>
</dbReference>
<feature type="domain" description="SHSP" evidence="4">
    <location>
        <begin position="83"/>
        <end position="201"/>
    </location>
</feature>
<dbReference type="PANTHER" id="PTHR11527">
    <property type="entry name" value="HEAT-SHOCK PROTEIN 20 FAMILY MEMBER"/>
    <property type="match status" value="1"/>
</dbReference>
<evidence type="ECO:0000256" key="3">
    <source>
        <dbReference type="RuleBase" id="RU003616"/>
    </source>
</evidence>
<dbReference type="Pfam" id="PF00011">
    <property type="entry name" value="HSP20"/>
    <property type="match status" value="1"/>
</dbReference>
<evidence type="ECO:0000256" key="1">
    <source>
        <dbReference type="ARBA" id="ARBA00023016"/>
    </source>
</evidence>
<sequence length="201" mass="22703">MDQPKYSKQEMGREAIIFKKPSRKFSTLEVALPLTLKIQPFSTSGNVRKMSAVADTITHWFSFPENIENLMFPSRTHDGRENENRGFSSIPADILDTPKEIIFYLDVPGLSKSDIQVSVEDESTLVIKSGGKRKREEVEEEGCKYIRLERKAPQKLMRKFRLPENANVSAITARCENGVLTVVVEKLPPPPKPKTVEVAIS</sequence>
<dbReference type="InterPro" id="IPR031107">
    <property type="entry name" value="Small_HSP"/>
</dbReference>
<dbReference type="InterPro" id="IPR008978">
    <property type="entry name" value="HSP20-like_chaperone"/>
</dbReference>
<reference evidence="5 6" key="1">
    <citation type="journal article" date="2024" name="G3 (Bethesda)">
        <title>Genome assembly of Hibiscus sabdariffa L. provides insights into metabolisms of medicinal natural products.</title>
        <authorList>
            <person name="Kim T."/>
        </authorList>
    </citation>
    <scope>NUCLEOTIDE SEQUENCE [LARGE SCALE GENOMIC DNA]</scope>
    <source>
        <strain evidence="5">TK-2024</strain>
        <tissue evidence="5">Old leaves</tissue>
    </source>
</reference>
<organism evidence="5 6">
    <name type="scientific">Hibiscus sabdariffa</name>
    <name type="common">roselle</name>
    <dbReference type="NCBI Taxonomy" id="183260"/>
    <lineage>
        <taxon>Eukaryota</taxon>
        <taxon>Viridiplantae</taxon>
        <taxon>Streptophyta</taxon>
        <taxon>Embryophyta</taxon>
        <taxon>Tracheophyta</taxon>
        <taxon>Spermatophyta</taxon>
        <taxon>Magnoliopsida</taxon>
        <taxon>eudicotyledons</taxon>
        <taxon>Gunneridae</taxon>
        <taxon>Pentapetalae</taxon>
        <taxon>rosids</taxon>
        <taxon>malvids</taxon>
        <taxon>Malvales</taxon>
        <taxon>Malvaceae</taxon>
        <taxon>Malvoideae</taxon>
        <taxon>Hibiscus</taxon>
    </lineage>
</organism>
<protein>
    <recommendedName>
        <fullName evidence="4">SHSP domain-containing protein</fullName>
    </recommendedName>
</protein>
<evidence type="ECO:0000256" key="2">
    <source>
        <dbReference type="PROSITE-ProRule" id="PRU00285"/>
    </source>
</evidence>
<dbReference type="InterPro" id="IPR002068">
    <property type="entry name" value="A-crystallin/Hsp20_dom"/>
</dbReference>
<comment type="caution">
    <text evidence="5">The sequence shown here is derived from an EMBL/GenBank/DDBJ whole genome shotgun (WGS) entry which is preliminary data.</text>
</comment>
<dbReference type="EMBL" id="JBBPBN010000057">
    <property type="protein sequence ID" value="KAK8988753.1"/>
    <property type="molecule type" value="Genomic_DNA"/>
</dbReference>
<dbReference type="Proteomes" id="UP001396334">
    <property type="component" value="Unassembled WGS sequence"/>
</dbReference>
<name>A0ABR2PJY9_9ROSI</name>
<comment type="similarity">
    <text evidence="2 3">Belongs to the small heat shock protein (HSP20) family.</text>
</comment>
<dbReference type="Gene3D" id="2.60.40.790">
    <property type="match status" value="1"/>
</dbReference>
<accession>A0ABR2PJY9</accession>
<evidence type="ECO:0000313" key="5">
    <source>
        <dbReference type="EMBL" id="KAK8988753.1"/>
    </source>
</evidence>
<keyword evidence="1" id="KW-0346">Stress response</keyword>
<evidence type="ECO:0000259" key="4">
    <source>
        <dbReference type="PROSITE" id="PS01031"/>
    </source>
</evidence>
<proteinExistence type="inferred from homology"/>
<evidence type="ECO:0000313" key="6">
    <source>
        <dbReference type="Proteomes" id="UP001396334"/>
    </source>
</evidence>
<gene>
    <name evidence="5" type="ORF">V6N11_030129</name>
</gene>
<dbReference type="CDD" id="cd06464">
    <property type="entry name" value="ACD_sHsps-like"/>
    <property type="match status" value="1"/>
</dbReference>